<dbReference type="OrthoDB" id="4715929at2"/>
<dbReference type="RefSeq" id="WP_049748300.1">
    <property type="nucleotide sequence ID" value="NZ_CP012150.1"/>
</dbReference>
<name>A0A0K0XEP6_MYCGD</name>
<dbReference type="PATRIC" id="fig|134601.6.peg.6717"/>
<proteinExistence type="predicted"/>
<dbReference type="KEGG" id="mgo:AFA91_32470"/>
<dbReference type="AlphaFoldDB" id="A0A0K0XEP6"/>
<reference evidence="1 2" key="1">
    <citation type="submission" date="2015-07" db="EMBL/GenBank/DDBJ databases">
        <title>Complete genome sequence of Mycobacterium goodii X7B, a facultative thermophilic biodesulfurizing bacterium.</title>
        <authorList>
            <person name="Yu B."/>
            <person name="Li F."/>
            <person name="Xu P."/>
        </authorList>
    </citation>
    <scope>NUCLEOTIDE SEQUENCE [LARGE SCALE GENOMIC DNA]</scope>
    <source>
        <strain evidence="1 2">X7B</strain>
    </source>
</reference>
<protein>
    <submittedName>
        <fullName evidence="1">Uncharacterized protein</fullName>
    </submittedName>
</protein>
<sequence length="135" mass="16095">MKTTSRAVNLGWEHWRLNRIDDGSLQWLAFTRPEARAKIDRYKVWTLIPHRRIFLANWIVTEDYHRQDGEPGIWNFENIDIYEAREIALQVPQVSAEDLARLLRPERCLSFDQLDRHSAEKLLGTRVADELRRDQ</sequence>
<organism evidence="1 2">
    <name type="scientific">Mycolicibacterium goodii</name>
    <name type="common">Mycobacterium goodii</name>
    <dbReference type="NCBI Taxonomy" id="134601"/>
    <lineage>
        <taxon>Bacteria</taxon>
        <taxon>Bacillati</taxon>
        <taxon>Actinomycetota</taxon>
        <taxon>Actinomycetes</taxon>
        <taxon>Mycobacteriales</taxon>
        <taxon>Mycobacteriaceae</taxon>
        <taxon>Mycolicibacterium</taxon>
    </lineage>
</organism>
<dbReference type="EMBL" id="CP012150">
    <property type="protein sequence ID" value="AKS35856.1"/>
    <property type="molecule type" value="Genomic_DNA"/>
</dbReference>
<evidence type="ECO:0000313" key="2">
    <source>
        <dbReference type="Proteomes" id="UP000062255"/>
    </source>
</evidence>
<dbReference type="Proteomes" id="UP000062255">
    <property type="component" value="Chromosome"/>
</dbReference>
<evidence type="ECO:0000313" key="1">
    <source>
        <dbReference type="EMBL" id="AKS35856.1"/>
    </source>
</evidence>
<accession>A0A0K0XEP6</accession>
<gene>
    <name evidence="1" type="ORF">AFA91_32470</name>
</gene>